<dbReference type="InterPro" id="IPR023615">
    <property type="entry name" value="Cyt_c_Oxase_su1_BS"/>
</dbReference>
<protein>
    <submittedName>
        <fullName evidence="10">Cytochrome C</fullName>
    </submittedName>
</protein>
<dbReference type="SUPFAM" id="SSF81442">
    <property type="entry name" value="Cytochrome c oxidase subunit I-like"/>
    <property type="match status" value="1"/>
</dbReference>
<feature type="transmembrane region" description="Helical" evidence="8">
    <location>
        <begin position="517"/>
        <end position="537"/>
    </location>
</feature>
<dbReference type="Proteomes" id="UP000253314">
    <property type="component" value="Unassembled WGS sequence"/>
</dbReference>
<feature type="transmembrane region" description="Helical" evidence="8">
    <location>
        <begin position="414"/>
        <end position="436"/>
    </location>
</feature>
<dbReference type="Pfam" id="PF00115">
    <property type="entry name" value="COX1"/>
    <property type="match status" value="1"/>
</dbReference>
<feature type="transmembrane region" description="Helical" evidence="8">
    <location>
        <begin position="333"/>
        <end position="354"/>
    </location>
</feature>
<dbReference type="PANTHER" id="PTHR10422">
    <property type="entry name" value="CYTOCHROME C OXIDASE SUBUNIT 1"/>
    <property type="match status" value="1"/>
</dbReference>
<feature type="transmembrane region" description="Helical" evidence="8">
    <location>
        <begin position="290"/>
        <end position="312"/>
    </location>
</feature>
<gene>
    <name evidence="10" type="ORF">DS031_18285</name>
</gene>
<keyword evidence="7" id="KW-0349">Heme</keyword>
<dbReference type="EMBL" id="QOCW01000024">
    <property type="protein sequence ID" value="RBW68164.1"/>
    <property type="molecule type" value="Genomic_DNA"/>
</dbReference>
<keyword evidence="3 7" id="KW-0812">Transmembrane</keyword>
<dbReference type="CDD" id="cd01660">
    <property type="entry name" value="ba3-like_Oxidase_I"/>
    <property type="match status" value="1"/>
</dbReference>
<organism evidence="10 11">
    <name type="scientific">Bacillus taeanensis</name>
    <dbReference type="NCBI Taxonomy" id="273032"/>
    <lineage>
        <taxon>Bacteria</taxon>
        <taxon>Bacillati</taxon>
        <taxon>Bacillota</taxon>
        <taxon>Bacilli</taxon>
        <taxon>Bacillales</taxon>
        <taxon>Bacillaceae</taxon>
        <taxon>Bacillus</taxon>
    </lineage>
</organism>
<keyword evidence="4 7" id="KW-0249">Electron transport</keyword>
<comment type="caution">
    <text evidence="10">The sequence shown here is derived from an EMBL/GenBank/DDBJ whole genome shotgun (WGS) entry which is preliminary data.</text>
</comment>
<keyword evidence="7" id="KW-0408">Iron</keyword>
<keyword evidence="7" id="KW-0479">Metal-binding</keyword>
<evidence type="ECO:0000256" key="7">
    <source>
        <dbReference type="RuleBase" id="RU000370"/>
    </source>
</evidence>
<feature type="transmembrane region" description="Helical" evidence="8">
    <location>
        <begin position="134"/>
        <end position="158"/>
    </location>
</feature>
<evidence type="ECO:0000256" key="4">
    <source>
        <dbReference type="ARBA" id="ARBA00022982"/>
    </source>
</evidence>
<dbReference type="PANTHER" id="PTHR10422:SF40">
    <property type="entry name" value="CYTOCHROME C OXIDASE SUBUNIT I"/>
    <property type="match status" value="1"/>
</dbReference>
<feature type="transmembrane region" description="Helical" evidence="8">
    <location>
        <begin position="51"/>
        <end position="73"/>
    </location>
</feature>
<feature type="transmembrane region" description="Helical" evidence="8">
    <location>
        <begin position="16"/>
        <end position="39"/>
    </location>
</feature>
<keyword evidence="6 8" id="KW-0472">Membrane</keyword>
<name>A0A366XVK4_9BACI</name>
<evidence type="ECO:0000256" key="8">
    <source>
        <dbReference type="SAM" id="Phobius"/>
    </source>
</evidence>
<dbReference type="GO" id="GO:0020037">
    <property type="term" value="F:heme binding"/>
    <property type="evidence" value="ECO:0007669"/>
    <property type="project" value="InterPro"/>
</dbReference>
<keyword evidence="7" id="KW-0813">Transport</keyword>
<proteinExistence type="inferred from homology"/>
<evidence type="ECO:0000256" key="2">
    <source>
        <dbReference type="ARBA" id="ARBA00022660"/>
    </source>
</evidence>
<feature type="transmembrane region" description="Helical" evidence="8">
    <location>
        <begin position="374"/>
        <end position="394"/>
    </location>
</feature>
<evidence type="ECO:0000256" key="3">
    <source>
        <dbReference type="ARBA" id="ARBA00022692"/>
    </source>
</evidence>
<dbReference type="InterPro" id="IPR023616">
    <property type="entry name" value="Cyt_c_oxase-like_su1_dom"/>
</dbReference>
<reference evidence="10 11" key="1">
    <citation type="submission" date="2018-07" db="EMBL/GenBank/DDBJ databases">
        <title>Lottiidibacillus patelloidae gen. nov., sp. nov., isolated from the intestinal tract of a marine limpet and the reclassification of B. taeanensis BH030017T, B. algicola KMM 3737T and B. hwajinpoensis SW-72T as genus Lottiidibacillus.</title>
        <authorList>
            <person name="Liu R."/>
            <person name="Huang Z."/>
        </authorList>
    </citation>
    <scope>NUCLEOTIDE SEQUENCE [LARGE SCALE GENOMIC DNA]</scope>
    <source>
        <strain evidence="10 11">BH030017</strain>
    </source>
</reference>
<feature type="transmembrane region" description="Helical" evidence="8">
    <location>
        <begin position="252"/>
        <end position="270"/>
    </location>
</feature>
<dbReference type="InterPro" id="IPR036927">
    <property type="entry name" value="Cyt_c_oxase-like_su1_sf"/>
</dbReference>
<feature type="transmembrane region" description="Helical" evidence="8">
    <location>
        <begin position="170"/>
        <end position="198"/>
    </location>
</feature>
<keyword evidence="5 8" id="KW-1133">Transmembrane helix</keyword>
<dbReference type="PRINTS" id="PR01165">
    <property type="entry name" value="CYCOXIDASEI"/>
</dbReference>
<evidence type="ECO:0000313" key="11">
    <source>
        <dbReference type="Proteomes" id="UP000253314"/>
    </source>
</evidence>
<evidence type="ECO:0000256" key="6">
    <source>
        <dbReference type="ARBA" id="ARBA00023136"/>
    </source>
</evidence>
<keyword evidence="11" id="KW-1185">Reference proteome</keyword>
<dbReference type="RefSeq" id="WP_113807498.1">
    <property type="nucleotide sequence ID" value="NZ_QOCW01000024.1"/>
</dbReference>
<evidence type="ECO:0000256" key="5">
    <source>
        <dbReference type="ARBA" id="ARBA00022989"/>
    </source>
</evidence>
<dbReference type="GO" id="GO:0004129">
    <property type="term" value="F:cytochrome-c oxidase activity"/>
    <property type="evidence" value="ECO:0007669"/>
    <property type="project" value="InterPro"/>
</dbReference>
<keyword evidence="2 7" id="KW-0679">Respiratory chain</keyword>
<dbReference type="OrthoDB" id="9764568at2"/>
<feature type="domain" description="Cytochrome oxidase subunit I profile" evidence="9">
    <location>
        <begin position="23"/>
        <end position="514"/>
    </location>
</feature>
<evidence type="ECO:0000256" key="1">
    <source>
        <dbReference type="ARBA" id="ARBA00004141"/>
    </source>
</evidence>
<dbReference type="Gene3D" id="1.20.210.10">
    <property type="entry name" value="Cytochrome c oxidase-like, subunit I domain"/>
    <property type="match status" value="1"/>
</dbReference>
<feature type="transmembrane region" description="Helical" evidence="8">
    <location>
        <begin position="218"/>
        <end position="240"/>
    </location>
</feature>
<dbReference type="GO" id="GO:0009060">
    <property type="term" value="P:aerobic respiration"/>
    <property type="evidence" value="ECO:0007669"/>
    <property type="project" value="InterPro"/>
</dbReference>
<comment type="subcellular location">
    <subcellularLocation>
        <location evidence="1">Membrane</location>
        <topology evidence="1">Multi-pass membrane protein</topology>
    </subcellularLocation>
</comment>
<feature type="transmembrane region" description="Helical" evidence="8">
    <location>
        <begin position="463"/>
        <end position="488"/>
    </location>
</feature>
<evidence type="ECO:0000313" key="10">
    <source>
        <dbReference type="EMBL" id="RBW68164.1"/>
    </source>
</evidence>
<comment type="similarity">
    <text evidence="7">Belongs to the heme-copper respiratory oxidase family.</text>
</comment>
<accession>A0A366XVK4</accession>
<feature type="transmembrane region" description="Helical" evidence="8">
    <location>
        <begin position="94"/>
        <end position="114"/>
    </location>
</feature>
<dbReference type="PROSITE" id="PS00077">
    <property type="entry name" value="COX1_CUB"/>
    <property type="match status" value="1"/>
</dbReference>
<dbReference type="InterPro" id="IPR033943">
    <property type="entry name" value="Ba3-like_Oxidase_I"/>
</dbReference>
<dbReference type="PROSITE" id="PS50855">
    <property type="entry name" value="COX1"/>
    <property type="match status" value="1"/>
</dbReference>
<sequence>MTAPGKIDRKDARLSLVHIGIGYFAVFLGTLCGVLQGLVRSGGFELPPWLNYYQILTAHGVLLALVFTTYFIYGFFFSGMSRTMGTLSNAVRRFSWLGFSVMTLGTILATIMIVMNEASVMYTFYVPLKAHPLFYIGLALFIVGTWISGFALLAHYFGWKKKHKGEITPLFGFMTTITIIMWIIACLGVVSTVLFQIIPWSLGWVDTINVELSRSLFWYFGHPLVYFWLLPAYMAWYVIVPKIIGGKVFSDSLARLSFILFLLFSIPVGFHHQLVEPGISTFWKFLQTCLTFMVVFPSLMTAFSMFATFELAGRAKGATGLFGWFKKLPFHDVRFLALFLAMLFFIPGGAGGLVNASFQMDEVVHNTLWIVGHFHITVGTPVVMTFFGITYWLIPYLTNRKLTAGMNKFGKIQIIVWAVGMFFMSTSQHILGLFGAPRRTAFTTYGDHPDALRWFEGLLVNQVTMAVGGVLLFISAMMMIGAVIYLWAGAPQSDEEEFPIAETAEDALQTPKIFENWWIWIGTAFVLIAIAYTIPLWEIIQMAPPGSQPFRTW</sequence>
<dbReference type="AlphaFoldDB" id="A0A366XVK4"/>
<dbReference type="GO" id="GO:0016020">
    <property type="term" value="C:membrane"/>
    <property type="evidence" value="ECO:0007669"/>
    <property type="project" value="UniProtKB-SubCell"/>
</dbReference>
<evidence type="ECO:0000259" key="9">
    <source>
        <dbReference type="PROSITE" id="PS50855"/>
    </source>
</evidence>
<dbReference type="InterPro" id="IPR000883">
    <property type="entry name" value="Cyt_C_Oxase_1"/>
</dbReference>